<evidence type="ECO:0000313" key="11">
    <source>
        <dbReference type="RefSeq" id="XP_024924640.3"/>
    </source>
</evidence>
<sequence length="921" mass="105581">MDIVTCALAAGQTVTALATLTLQLLNHDGSNNSGYATRRDAREAVNELMRWLYKFQAFLGDKQRDNDSSRVSQDFVNQIRDFTFDIEDAFDEFMFNVPHHTHTTTTLRFAHEWKYHVRSELKKLCSCRDDIRNRIQSQNELKRLLNQVRPGQEASSSSQETTLTHNIVEEEGMVDFQSRHQDRLVSQLTNTDQQRATILVVGPGGSGKTFLAKNVYQDKQVQGKFDCHAWIHVSQSYNVETLKEDMFKQLSPRNSTEHTSLYYKRYLVVLDEVWRKEDFNAFANALPRNSKGSRIIVTTQKIDVADPNQSNIHRMGKLHPDEAWNLFCMKAFRDRNGVCPDELQSSSLEIVERCEGLPLAIAFVGTSLSKKQPVLHEWNRFCKSLDFGTNLSVMRRILQPSFEDLQDNHKSCLLYLSLFPKGYSIKRQRLIRSWIAEGFVKKIGGQTLEDIAETYLNILIERHLVQVSEQEIDGQVRSCRVSNPIHEILVSMSRGGSFSKVLEFNDDDTDSSERVRRLSFQNGITKFRCNKNWSKVRSCFIFGQQDDADNSSSSRRSLIVRTFRKSSSSGTAGNSLKTVIENFELLKVLDMQDTPLKDFSKTVGKLVLLRCLNLSYTQVQEVPGSIENLVFLETLNLKHTHVTNLPKGIYELHRLRHLLVSYRDDGEEQGVEVSKRIRGLSSLQELSLIKVNKSRTIKDMGHLTQLRKLRLVGLTKELGEEFCESIQKMKGLRTLDARAKTEKDYVYSDCNMEKPPVEIHRLYLKGRLDLLPRFINSKLQNLVKVGLKGSKLPANAMPVQPFEALPSLMELEMVEYYTGEELVFRAGKFNSLKILHIEEFVELSMVVVEDDSMPKLEKLTICKCKNLKSASPDIFSREPPVEFSHDEMNEEFISNLQRGKKSKNFDEQGLEPGIGSSQYHQ</sequence>
<dbReference type="InterPro" id="IPR002182">
    <property type="entry name" value="NB-ARC"/>
</dbReference>
<name>A0A6P6FRL6_ZIZJJ</name>
<dbReference type="RefSeq" id="XP_024924640.3">
    <property type="nucleotide sequence ID" value="XM_025068872.3"/>
</dbReference>
<dbReference type="Pfam" id="PF23598">
    <property type="entry name" value="LRR_14"/>
    <property type="match status" value="1"/>
</dbReference>
<dbReference type="PANTHER" id="PTHR23155:SF1205">
    <property type="entry name" value="DISEASE RESISTANCE PROTEIN RPM1"/>
    <property type="match status" value="1"/>
</dbReference>
<dbReference type="InterPro" id="IPR036388">
    <property type="entry name" value="WH-like_DNA-bd_sf"/>
</dbReference>
<dbReference type="PRINTS" id="PR00364">
    <property type="entry name" value="DISEASERSIST"/>
</dbReference>
<dbReference type="Proteomes" id="UP001652623">
    <property type="component" value="Chromosome 1"/>
</dbReference>
<dbReference type="InterPro" id="IPR058922">
    <property type="entry name" value="WHD_DRP"/>
</dbReference>
<feature type="region of interest" description="Disordered" evidence="4">
    <location>
        <begin position="898"/>
        <end position="921"/>
    </location>
</feature>
<evidence type="ECO:0000313" key="12">
    <source>
        <dbReference type="RefSeq" id="XP_048323367.2"/>
    </source>
</evidence>
<evidence type="ECO:0000313" key="13">
    <source>
        <dbReference type="RefSeq" id="XP_048323368.2"/>
    </source>
</evidence>
<evidence type="ECO:0000256" key="1">
    <source>
        <dbReference type="ARBA" id="ARBA00022737"/>
    </source>
</evidence>
<dbReference type="RefSeq" id="XP_048323368.2">
    <property type="nucleotide sequence ID" value="XM_048467411.2"/>
</dbReference>
<dbReference type="Pfam" id="PF18052">
    <property type="entry name" value="Rx_N"/>
    <property type="match status" value="1"/>
</dbReference>
<keyword evidence="9" id="KW-1185">Reference proteome</keyword>
<dbReference type="Gene3D" id="3.80.10.10">
    <property type="entry name" value="Ribonuclease Inhibitor"/>
    <property type="match status" value="2"/>
</dbReference>
<accession>A0A6P6FRL6</accession>
<evidence type="ECO:0000259" key="8">
    <source>
        <dbReference type="Pfam" id="PF23598"/>
    </source>
</evidence>
<keyword evidence="1" id="KW-0677">Repeat</keyword>
<dbReference type="InterPro" id="IPR044974">
    <property type="entry name" value="Disease_R_plants"/>
</dbReference>
<gene>
    <name evidence="10 11 12 13" type="primary">LOC107404934</name>
</gene>
<evidence type="ECO:0000259" key="7">
    <source>
        <dbReference type="Pfam" id="PF23559"/>
    </source>
</evidence>
<proteinExistence type="predicted"/>
<evidence type="ECO:0000313" key="10">
    <source>
        <dbReference type="RefSeq" id="XP_024924639.3"/>
    </source>
</evidence>
<organism evidence="9 10">
    <name type="scientific">Ziziphus jujuba</name>
    <name type="common">Chinese jujube</name>
    <name type="synonym">Ziziphus sativa</name>
    <dbReference type="NCBI Taxonomy" id="326968"/>
    <lineage>
        <taxon>Eukaryota</taxon>
        <taxon>Viridiplantae</taxon>
        <taxon>Streptophyta</taxon>
        <taxon>Embryophyta</taxon>
        <taxon>Tracheophyta</taxon>
        <taxon>Spermatophyta</taxon>
        <taxon>Magnoliopsida</taxon>
        <taxon>eudicotyledons</taxon>
        <taxon>Gunneridae</taxon>
        <taxon>Pentapetalae</taxon>
        <taxon>rosids</taxon>
        <taxon>fabids</taxon>
        <taxon>Rosales</taxon>
        <taxon>Rhamnaceae</taxon>
        <taxon>Paliureae</taxon>
        <taxon>Ziziphus</taxon>
    </lineage>
</organism>
<dbReference type="SUPFAM" id="SSF52058">
    <property type="entry name" value="L domain-like"/>
    <property type="match status" value="1"/>
</dbReference>
<feature type="domain" description="Disease resistance N-terminal" evidence="6">
    <location>
        <begin position="35"/>
        <end position="106"/>
    </location>
</feature>
<evidence type="ECO:0000259" key="6">
    <source>
        <dbReference type="Pfam" id="PF18052"/>
    </source>
</evidence>
<evidence type="ECO:0000256" key="2">
    <source>
        <dbReference type="ARBA" id="ARBA00022741"/>
    </source>
</evidence>
<dbReference type="Pfam" id="PF00931">
    <property type="entry name" value="NB-ARC"/>
    <property type="match status" value="1"/>
</dbReference>
<dbReference type="InterPro" id="IPR041118">
    <property type="entry name" value="Rx_N"/>
</dbReference>
<dbReference type="SUPFAM" id="SSF52540">
    <property type="entry name" value="P-loop containing nucleoside triphosphate hydrolases"/>
    <property type="match status" value="1"/>
</dbReference>
<feature type="domain" description="Disease resistance protein winged helix" evidence="7">
    <location>
        <begin position="418"/>
        <end position="488"/>
    </location>
</feature>
<evidence type="ECO:0000256" key="4">
    <source>
        <dbReference type="SAM" id="MobiDB-lite"/>
    </source>
</evidence>
<dbReference type="InterPro" id="IPR032675">
    <property type="entry name" value="LRR_dom_sf"/>
</dbReference>
<evidence type="ECO:0000256" key="3">
    <source>
        <dbReference type="ARBA" id="ARBA00022821"/>
    </source>
</evidence>
<feature type="domain" description="Disease resistance R13L4/SHOC-2-like LRR" evidence="8">
    <location>
        <begin position="575"/>
        <end position="865"/>
    </location>
</feature>
<evidence type="ECO:0000313" key="9">
    <source>
        <dbReference type="Proteomes" id="UP001652623"/>
    </source>
</evidence>
<dbReference type="GeneID" id="107404934"/>
<protein>
    <submittedName>
        <fullName evidence="10 11">Disease resistance protein RPM1</fullName>
    </submittedName>
</protein>
<reference evidence="9 10" key="1">
    <citation type="submission" date="2025-05" db="UniProtKB">
        <authorList>
            <consortium name="RefSeq"/>
        </authorList>
    </citation>
    <scope>NUCLEOTIDE SEQUENCE [LARGE SCALE GENOMIC DNA]</scope>
    <source>
        <tissue evidence="10 11">Seedling</tissue>
    </source>
</reference>
<dbReference type="Pfam" id="PF23559">
    <property type="entry name" value="WHD_DRP"/>
    <property type="match status" value="1"/>
</dbReference>
<dbReference type="InterPro" id="IPR055414">
    <property type="entry name" value="LRR_R13L4/SHOC2-like"/>
</dbReference>
<evidence type="ECO:0000259" key="5">
    <source>
        <dbReference type="Pfam" id="PF00931"/>
    </source>
</evidence>
<dbReference type="PANTHER" id="PTHR23155">
    <property type="entry name" value="DISEASE RESISTANCE PROTEIN RP"/>
    <property type="match status" value="1"/>
</dbReference>
<feature type="domain" description="NB-ARC" evidence="5">
    <location>
        <begin position="179"/>
        <end position="335"/>
    </location>
</feature>
<keyword evidence="3" id="KW-0611">Plant defense</keyword>
<dbReference type="Gene3D" id="1.10.8.430">
    <property type="entry name" value="Helical domain of apoptotic protease-activating factors"/>
    <property type="match status" value="1"/>
</dbReference>
<dbReference type="RefSeq" id="XP_024924639.3">
    <property type="nucleotide sequence ID" value="XM_025068871.3"/>
</dbReference>
<dbReference type="Gene3D" id="1.10.10.10">
    <property type="entry name" value="Winged helix-like DNA-binding domain superfamily/Winged helix DNA-binding domain"/>
    <property type="match status" value="1"/>
</dbReference>
<keyword evidence="2" id="KW-0547">Nucleotide-binding</keyword>
<dbReference type="Gene3D" id="3.40.50.300">
    <property type="entry name" value="P-loop containing nucleotide triphosphate hydrolases"/>
    <property type="match status" value="1"/>
</dbReference>
<dbReference type="Gene3D" id="1.20.5.4130">
    <property type="match status" value="1"/>
</dbReference>
<dbReference type="InterPro" id="IPR042197">
    <property type="entry name" value="Apaf_helical"/>
</dbReference>
<dbReference type="RefSeq" id="XP_048323367.2">
    <property type="nucleotide sequence ID" value="XM_048467410.2"/>
</dbReference>
<dbReference type="InterPro" id="IPR027417">
    <property type="entry name" value="P-loop_NTPase"/>
</dbReference>